<evidence type="ECO:0000313" key="9">
    <source>
        <dbReference type="Proteomes" id="UP000008711"/>
    </source>
</evidence>
<dbReference type="GO" id="GO:0005655">
    <property type="term" value="C:nucleolar ribonuclease P complex"/>
    <property type="evidence" value="ECO:0007669"/>
    <property type="project" value="InterPro"/>
</dbReference>
<keyword evidence="8" id="KW-0378">Hydrolase</keyword>
<dbReference type="InterPro" id="IPR009723">
    <property type="entry name" value="Pop1_N"/>
</dbReference>
<keyword evidence="2" id="KW-0819">tRNA processing</keyword>
<dbReference type="SUPFAM" id="SSF103025">
    <property type="entry name" value="Folate-binding domain"/>
    <property type="match status" value="1"/>
</dbReference>
<feature type="domain" description="POP1 C-terminal" evidence="7">
    <location>
        <begin position="645"/>
        <end position="843"/>
    </location>
</feature>
<dbReference type="OrthoDB" id="442863at2759"/>
<gene>
    <name evidence="8" type="primary">Dere\GG18770</name>
    <name evidence="8" type="synonym">dere_GLEANR_3578</name>
    <name evidence="8" type="synonym">GG18770</name>
    <name evidence="8" type="ORF">Dere_GG18770</name>
</gene>
<comment type="subcellular location">
    <subcellularLocation>
        <location evidence="1">Nucleus</location>
    </subcellularLocation>
</comment>
<dbReference type="AlphaFoldDB" id="B3NV60"/>
<dbReference type="InterPro" id="IPR055079">
    <property type="entry name" value="POP1_C"/>
</dbReference>
<evidence type="ECO:0000256" key="2">
    <source>
        <dbReference type="ARBA" id="ARBA00022694"/>
    </source>
</evidence>
<dbReference type="OMA" id="RRTMSHN"/>
<protein>
    <submittedName>
        <fullName evidence="8">Uncharacterized protein</fullName>
    </submittedName>
</protein>
<reference evidence="8 9" key="2">
    <citation type="journal article" date="2008" name="Bioinformatics">
        <title>Assembly reconciliation.</title>
        <authorList>
            <person name="Zimin A.V."/>
            <person name="Smith D.R."/>
            <person name="Sutton G."/>
            <person name="Yorke J.A."/>
        </authorList>
    </citation>
    <scope>NUCLEOTIDE SEQUENCE [LARGE SCALE GENOMIC DNA]</scope>
    <source>
        <strain evidence="8 9">TSC#14021-0224.01</strain>
    </source>
</reference>
<feature type="domain" description="POPLD" evidence="6">
    <location>
        <begin position="507"/>
        <end position="595"/>
    </location>
</feature>
<feature type="domain" description="Pop1 N-terminal" evidence="5">
    <location>
        <begin position="107"/>
        <end position="178"/>
    </location>
</feature>
<proteinExistence type="predicted"/>
<evidence type="ECO:0000256" key="3">
    <source>
        <dbReference type="ARBA" id="ARBA00023242"/>
    </source>
</evidence>
<feature type="region of interest" description="Disordered" evidence="4">
    <location>
        <begin position="408"/>
        <end position="439"/>
    </location>
</feature>
<evidence type="ECO:0000313" key="8">
    <source>
        <dbReference type="EMBL" id="EDV45908.1"/>
    </source>
</evidence>
<dbReference type="GO" id="GO:0000172">
    <property type="term" value="C:ribonuclease MRP complex"/>
    <property type="evidence" value="ECO:0007669"/>
    <property type="project" value="InterPro"/>
</dbReference>
<dbReference type="InterPro" id="IPR039182">
    <property type="entry name" value="Pop1"/>
</dbReference>
<keyword evidence="3" id="KW-0539">Nucleus</keyword>
<organism evidence="8 9">
    <name type="scientific">Drosophila erecta</name>
    <name type="common">Fruit fly</name>
    <dbReference type="NCBI Taxonomy" id="7220"/>
    <lineage>
        <taxon>Eukaryota</taxon>
        <taxon>Metazoa</taxon>
        <taxon>Ecdysozoa</taxon>
        <taxon>Arthropoda</taxon>
        <taxon>Hexapoda</taxon>
        <taxon>Insecta</taxon>
        <taxon>Pterygota</taxon>
        <taxon>Neoptera</taxon>
        <taxon>Endopterygota</taxon>
        <taxon>Diptera</taxon>
        <taxon>Brachycera</taxon>
        <taxon>Muscomorpha</taxon>
        <taxon>Ephydroidea</taxon>
        <taxon>Drosophilidae</taxon>
        <taxon>Drosophila</taxon>
        <taxon>Sophophora</taxon>
    </lineage>
</organism>
<dbReference type="EMBL" id="CH954180">
    <property type="protein sequence ID" value="EDV45908.1"/>
    <property type="molecule type" value="Genomic_DNA"/>
</dbReference>
<feature type="compositionally biased region" description="Basic and acidic residues" evidence="4">
    <location>
        <begin position="283"/>
        <end position="313"/>
    </location>
</feature>
<dbReference type="PANTHER" id="PTHR22731">
    <property type="entry name" value="RIBONUCLEASES P/MRP PROTEIN SUBUNIT POP1"/>
    <property type="match status" value="1"/>
</dbReference>
<evidence type="ECO:0000256" key="4">
    <source>
        <dbReference type="SAM" id="MobiDB-lite"/>
    </source>
</evidence>
<dbReference type="Pfam" id="PF08170">
    <property type="entry name" value="POPLD"/>
    <property type="match status" value="1"/>
</dbReference>
<accession>B3NV60</accession>
<name>B3NV60_DROER</name>
<dbReference type="Pfam" id="PF22770">
    <property type="entry name" value="POP1_C"/>
    <property type="match status" value="1"/>
</dbReference>
<dbReference type="InterPro" id="IPR012590">
    <property type="entry name" value="POPLD_dom"/>
</dbReference>
<dbReference type="Pfam" id="PF06978">
    <property type="entry name" value="POP1_N"/>
    <property type="match status" value="1"/>
</dbReference>
<feature type="compositionally biased region" description="Polar residues" evidence="4">
    <location>
        <begin position="82"/>
        <end position="93"/>
    </location>
</feature>
<reference evidence="8 9" key="1">
    <citation type="journal article" date="2007" name="Nature">
        <title>Evolution of genes and genomes on the Drosophila phylogeny.</title>
        <authorList>
            <consortium name="Drosophila 12 Genomes Consortium"/>
            <person name="Clark A.G."/>
            <person name="Eisen M.B."/>
            <person name="Smith D.R."/>
            <person name="Bergman C.M."/>
            <person name="Oliver B."/>
            <person name="Markow T.A."/>
            <person name="Kaufman T.C."/>
            <person name="Kellis M."/>
            <person name="Gelbart W."/>
            <person name="Iyer V.N."/>
            <person name="Pollard D.A."/>
            <person name="Sackton T.B."/>
            <person name="Larracuente A.M."/>
            <person name="Singh N.D."/>
            <person name="Abad J.P."/>
            <person name="Abt D.N."/>
            <person name="Adryan B."/>
            <person name="Aguade M."/>
            <person name="Akashi H."/>
            <person name="Anderson W.W."/>
            <person name="Aquadro C.F."/>
            <person name="Ardell D.H."/>
            <person name="Arguello R."/>
            <person name="Artieri C.G."/>
            <person name="Barbash D.A."/>
            <person name="Barker D."/>
            <person name="Barsanti P."/>
            <person name="Batterham P."/>
            <person name="Batzoglou S."/>
            <person name="Begun D."/>
            <person name="Bhutkar A."/>
            <person name="Blanco E."/>
            <person name="Bosak S.A."/>
            <person name="Bradley R.K."/>
            <person name="Brand A.D."/>
            <person name="Brent M.R."/>
            <person name="Brooks A.N."/>
            <person name="Brown R.H."/>
            <person name="Butlin R.K."/>
            <person name="Caggese C."/>
            <person name="Calvi B.R."/>
            <person name="Bernardo de Carvalho A."/>
            <person name="Caspi A."/>
            <person name="Castrezana S."/>
            <person name="Celniker S.E."/>
            <person name="Chang J.L."/>
            <person name="Chapple C."/>
            <person name="Chatterji S."/>
            <person name="Chinwalla A."/>
            <person name="Civetta A."/>
            <person name="Clifton S.W."/>
            <person name="Comeron J.M."/>
            <person name="Costello J.C."/>
            <person name="Coyne J.A."/>
            <person name="Daub J."/>
            <person name="David R.G."/>
            <person name="Delcher A.L."/>
            <person name="Delehaunty K."/>
            <person name="Do C.B."/>
            <person name="Ebling H."/>
            <person name="Edwards K."/>
            <person name="Eickbush T."/>
            <person name="Evans J.D."/>
            <person name="Filipski A."/>
            <person name="Findeiss S."/>
            <person name="Freyhult E."/>
            <person name="Fulton L."/>
            <person name="Fulton R."/>
            <person name="Garcia A.C."/>
            <person name="Gardiner A."/>
            <person name="Garfield D.A."/>
            <person name="Garvin B.E."/>
            <person name="Gibson G."/>
            <person name="Gilbert D."/>
            <person name="Gnerre S."/>
            <person name="Godfrey J."/>
            <person name="Good R."/>
            <person name="Gotea V."/>
            <person name="Gravely B."/>
            <person name="Greenberg A.J."/>
            <person name="Griffiths-Jones S."/>
            <person name="Gross S."/>
            <person name="Guigo R."/>
            <person name="Gustafson E.A."/>
            <person name="Haerty W."/>
            <person name="Hahn M.W."/>
            <person name="Halligan D.L."/>
            <person name="Halpern A.L."/>
            <person name="Halter G.M."/>
            <person name="Han M.V."/>
            <person name="Heger A."/>
            <person name="Hillier L."/>
            <person name="Hinrichs A.S."/>
            <person name="Holmes I."/>
            <person name="Hoskins R.A."/>
            <person name="Hubisz M.J."/>
            <person name="Hultmark D."/>
            <person name="Huntley M.A."/>
            <person name="Jaffe D.B."/>
            <person name="Jagadeeshan S."/>
            <person name="Jeck W.R."/>
            <person name="Johnson J."/>
            <person name="Jones C.D."/>
            <person name="Jordan W.C."/>
            <person name="Karpen G.H."/>
            <person name="Kataoka E."/>
            <person name="Keightley P.D."/>
            <person name="Kheradpour P."/>
            <person name="Kirkness E.F."/>
            <person name="Koerich L.B."/>
            <person name="Kristiansen K."/>
            <person name="Kudrna D."/>
            <person name="Kulathinal R.J."/>
            <person name="Kumar S."/>
            <person name="Kwok R."/>
            <person name="Lander E."/>
            <person name="Langley C.H."/>
            <person name="Lapoint R."/>
            <person name="Lazzaro B.P."/>
            <person name="Lee S.J."/>
            <person name="Levesque L."/>
            <person name="Li R."/>
            <person name="Lin C.F."/>
            <person name="Lin M.F."/>
            <person name="Lindblad-Toh K."/>
            <person name="Llopart A."/>
            <person name="Long M."/>
            <person name="Low L."/>
            <person name="Lozovsky E."/>
            <person name="Lu J."/>
            <person name="Luo M."/>
            <person name="Machado C.A."/>
            <person name="Makalowski W."/>
            <person name="Marzo M."/>
            <person name="Matsuda M."/>
            <person name="Matzkin L."/>
            <person name="McAllister B."/>
            <person name="McBride C.S."/>
            <person name="McKernan B."/>
            <person name="McKernan K."/>
            <person name="Mendez-Lago M."/>
            <person name="Minx P."/>
            <person name="Mollenhauer M.U."/>
            <person name="Montooth K."/>
            <person name="Mount S.M."/>
            <person name="Mu X."/>
            <person name="Myers E."/>
            <person name="Negre B."/>
            <person name="Newfeld S."/>
            <person name="Nielsen R."/>
            <person name="Noor M.A."/>
            <person name="O'Grady P."/>
            <person name="Pachter L."/>
            <person name="Papaceit M."/>
            <person name="Parisi M.J."/>
            <person name="Parisi M."/>
            <person name="Parts L."/>
            <person name="Pedersen J.S."/>
            <person name="Pesole G."/>
            <person name="Phillippy A.M."/>
            <person name="Ponting C.P."/>
            <person name="Pop M."/>
            <person name="Porcelli D."/>
            <person name="Powell J.R."/>
            <person name="Prohaska S."/>
            <person name="Pruitt K."/>
            <person name="Puig M."/>
            <person name="Quesneville H."/>
            <person name="Ram K.R."/>
            <person name="Rand D."/>
            <person name="Rasmussen M.D."/>
            <person name="Reed L.K."/>
            <person name="Reenan R."/>
            <person name="Reily A."/>
            <person name="Remington K.A."/>
            <person name="Rieger T.T."/>
            <person name="Ritchie M.G."/>
            <person name="Robin C."/>
            <person name="Rogers Y.H."/>
            <person name="Rohde C."/>
            <person name="Rozas J."/>
            <person name="Rubenfield M.J."/>
            <person name="Ruiz A."/>
            <person name="Russo S."/>
            <person name="Salzberg S.L."/>
            <person name="Sanchez-Gracia A."/>
            <person name="Saranga D.J."/>
            <person name="Sato H."/>
            <person name="Schaeffer S.W."/>
            <person name="Schatz M.C."/>
            <person name="Schlenke T."/>
            <person name="Schwartz R."/>
            <person name="Segarra C."/>
            <person name="Singh R.S."/>
            <person name="Sirot L."/>
            <person name="Sirota M."/>
            <person name="Sisneros N.B."/>
            <person name="Smith C.D."/>
            <person name="Smith T.F."/>
            <person name="Spieth J."/>
            <person name="Stage D.E."/>
            <person name="Stark A."/>
            <person name="Stephan W."/>
            <person name="Strausberg R.L."/>
            <person name="Strempel S."/>
            <person name="Sturgill D."/>
            <person name="Sutton G."/>
            <person name="Sutton G.G."/>
            <person name="Tao W."/>
            <person name="Teichmann S."/>
            <person name="Tobari Y.N."/>
            <person name="Tomimura Y."/>
            <person name="Tsolas J.M."/>
            <person name="Valente V.L."/>
            <person name="Venter E."/>
            <person name="Venter J.C."/>
            <person name="Vicario S."/>
            <person name="Vieira F.G."/>
            <person name="Vilella A.J."/>
            <person name="Villasante A."/>
            <person name="Walenz B."/>
            <person name="Wang J."/>
            <person name="Wasserman M."/>
            <person name="Watts T."/>
            <person name="Wilson D."/>
            <person name="Wilson R.K."/>
            <person name="Wing R.A."/>
            <person name="Wolfner M.F."/>
            <person name="Wong A."/>
            <person name="Wong G.K."/>
            <person name="Wu C.I."/>
            <person name="Wu G."/>
            <person name="Yamamoto D."/>
            <person name="Yang H.P."/>
            <person name="Yang S.P."/>
            <person name="Yorke J.A."/>
            <person name="Yoshida K."/>
            <person name="Zdobnov E."/>
            <person name="Zhang P."/>
            <person name="Zhang Y."/>
            <person name="Zimin A.V."/>
            <person name="Baldwin J."/>
            <person name="Abdouelleil A."/>
            <person name="Abdulkadir J."/>
            <person name="Abebe A."/>
            <person name="Abera B."/>
            <person name="Abreu J."/>
            <person name="Acer S.C."/>
            <person name="Aftuck L."/>
            <person name="Alexander A."/>
            <person name="An P."/>
            <person name="Anderson E."/>
            <person name="Anderson S."/>
            <person name="Arachi H."/>
            <person name="Azer M."/>
            <person name="Bachantsang P."/>
            <person name="Barry A."/>
            <person name="Bayul T."/>
            <person name="Berlin A."/>
            <person name="Bessette D."/>
            <person name="Bloom T."/>
            <person name="Blye J."/>
            <person name="Boguslavskiy L."/>
            <person name="Bonnet C."/>
            <person name="Boukhgalter B."/>
            <person name="Bourzgui I."/>
            <person name="Brown A."/>
            <person name="Cahill P."/>
            <person name="Channer S."/>
            <person name="Cheshatsang Y."/>
            <person name="Chuda L."/>
            <person name="Citroen M."/>
            <person name="Collymore A."/>
            <person name="Cooke P."/>
            <person name="Costello M."/>
            <person name="D'Aco K."/>
            <person name="Daza R."/>
            <person name="De Haan G."/>
            <person name="DeGray S."/>
            <person name="DeMaso C."/>
            <person name="Dhargay N."/>
            <person name="Dooley K."/>
            <person name="Dooley E."/>
            <person name="Doricent M."/>
            <person name="Dorje P."/>
            <person name="Dorjee K."/>
            <person name="Dupes A."/>
            <person name="Elong R."/>
            <person name="Falk J."/>
            <person name="Farina A."/>
            <person name="Faro S."/>
            <person name="Ferguson D."/>
            <person name="Fisher S."/>
            <person name="Foley C.D."/>
            <person name="Franke A."/>
            <person name="Friedrich D."/>
            <person name="Gadbois L."/>
            <person name="Gearin G."/>
            <person name="Gearin C.R."/>
            <person name="Giannoukos G."/>
            <person name="Goode T."/>
            <person name="Graham J."/>
            <person name="Grandbois E."/>
            <person name="Grewal S."/>
            <person name="Gyaltsen K."/>
            <person name="Hafez N."/>
            <person name="Hagos B."/>
            <person name="Hall J."/>
            <person name="Henson C."/>
            <person name="Hollinger A."/>
            <person name="Honan T."/>
            <person name="Huard M.D."/>
            <person name="Hughes L."/>
            <person name="Hurhula B."/>
            <person name="Husby M.E."/>
            <person name="Kamat A."/>
            <person name="Kanga B."/>
            <person name="Kashin S."/>
            <person name="Khazanovich D."/>
            <person name="Kisner P."/>
            <person name="Lance K."/>
            <person name="Lara M."/>
            <person name="Lee W."/>
            <person name="Lennon N."/>
            <person name="Letendre F."/>
            <person name="LeVine R."/>
            <person name="Lipovsky A."/>
            <person name="Liu X."/>
            <person name="Liu J."/>
            <person name="Liu S."/>
            <person name="Lokyitsang T."/>
            <person name="Lokyitsang Y."/>
            <person name="Lubonja R."/>
            <person name="Lui A."/>
            <person name="MacDonald P."/>
            <person name="Magnisalis V."/>
            <person name="Maru K."/>
            <person name="Matthews C."/>
            <person name="McCusker W."/>
            <person name="McDonough S."/>
            <person name="Mehta T."/>
            <person name="Meldrim J."/>
            <person name="Meneus L."/>
            <person name="Mihai O."/>
            <person name="Mihalev A."/>
            <person name="Mihova T."/>
            <person name="Mittelman R."/>
            <person name="Mlenga V."/>
            <person name="Montmayeur A."/>
            <person name="Mulrain L."/>
            <person name="Navidi A."/>
            <person name="Naylor J."/>
            <person name="Negash T."/>
            <person name="Nguyen T."/>
            <person name="Nguyen N."/>
            <person name="Nicol R."/>
            <person name="Norbu C."/>
            <person name="Norbu N."/>
            <person name="Novod N."/>
            <person name="O'Neill B."/>
            <person name="Osman S."/>
            <person name="Markiewicz E."/>
            <person name="Oyono O.L."/>
            <person name="Patti C."/>
            <person name="Phunkhang P."/>
            <person name="Pierre F."/>
            <person name="Priest M."/>
            <person name="Raghuraman S."/>
            <person name="Rege F."/>
            <person name="Reyes R."/>
            <person name="Rise C."/>
            <person name="Rogov P."/>
            <person name="Ross K."/>
            <person name="Ryan E."/>
            <person name="Settipalli S."/>
            <person name="Shea T."/>
            <person name="Sherpa N."/>
            <person name="Shi L."/>
            <person name="Shih D."/>
            <person name="Sparrow T."/>
            <person name="Spaulding J."/>
            <person name="Stalker J."/>
            <person name="Stange-Thomann N."/>
            <person name="Stavropoulos S."/>
            <person name="Stone C."/>
            <person name="Strader C."/>
            <person name="Tesfaye S."/>
            <person name="Thomson T."/>
            <person name="Thoulutsang Y."/>
            <person name="Thoulutsang D."/>
            <person name="Topham K."/>
            <person name="Topping I."/>
            <person name="Tsamla T."/>
            <person name="Vassiliev H."/>
            <person name="Vo A."/>
            <person name="Wangchuk T."/>
            <person name="Wangdi T."/>
            <person name="Weiand M."/>
            <person name="Wilkinson J."/>
            <person name="Wilson A."/>
            <person name="Yadav S."/>
            <person name="Young G."/>
            <person name="Yu Q."/>
            <person name="Zembek L."/>
            <person name="Zhong D."/>
            <person name="Zimmer A."/>
            <person name="Zwirko Z."/>
            <person name="Jaffe D.B."/>
            <person name="Alvarez P."/>
            <person name="Brockman W."/>
            <person name="Butler J."/>
            <person name="Chin C."/>
            <person name="Gnerre S."/>
            <person name="Grabherr M."/>
            <person name="Kleber M."/>
            <person name="Mauceli E."/>
            <person name="MacCallum I."/>
        </authorList>
    </citation>
    <scope>NUCLEOTIDE SEQUENCE [LARGE SCALE GENOMIC DNA]</scope>
    <source>
        <strain evidence="8 9">TSC#14021-0224.01</strain>
    </source>
</reference>
<feature type="region of interest" description="Disordered" evidence="4">
    <location>
        <begin position="77"/>
        <end position="107"/>
    </location>
</feature>
<evidence type="ECO:0000259" key="7">
    <source>
        <dbReference type="Pfam" id="PF22770"/>
    </source>
</evidence>
<evidence type="ECO:0000256" key="1">
    <source>
        <dbReference type="ARBA" id="ARBA00004123"/>
    </source>
</evidence>
<dbReference type="GO" id="GO:0001682">
    <property type="term" value="P:tRNA 5'-leader removal"/>
    <property type="evidence" value="ECO:0007669"/>
    <property type="project" value="InterPro"/>
</dbReference>
<dbReference type="PANTHER" id="PTHR22731:SF3">
    <property type="entry name" value="RIBONUCLEASES P_MRP PROTEIN SUBUNIT POP1"/>
    <property type="match status" value="1"/>
</dbReference>
<dbReference type="PhylomeDB" id="B3NV60"/>
<feature type="compositionally biased region" description="Basic residues" evidence="4">
    <location>
        <begin position="97"/>
        <end position="107"/>
    </location>
</feature>
<dbReference type="eggNOG" id="KOG3322">
    <property type="taxonomic scope" value="Eukaryota"/>
</dbReference>
<evidence type="ECO:0000259" key="5">
    <source>
        <dbReference type="Pfam" id="PF06978"/>
    </source>
</evidence>
<dbReference type="KEGG" id="der:6550926"/>
<dbReference type="Proteomes" id="UP000008711">
    <property type="component" value="Unassembled WGS sequence"/>
</dbReference>
<keyword evidence="9" id="KW-1185">Reference proteome</keyword>
<dbReference type="GO" id="GO:0004526">
    <property type="term" value="F:ribonuclease P activity"/>
    <property type="evidence" value="ECO:0007669"/>
    <property type="project" value="UniProtKB-EC"/>
</dbReference>
<sequence>MSTQKLEYDAAVGGRVTLPSHVTTYHYAAEALQEIRNLVADCQETTQRSSKLIFQTLPKHMRRRAMSHHPKRLPCKYRQAHKSQMSKSGNQPVNGKRPSRKYRRRPKNLMREYVRRQRRHVWLETHIWHAKRFHMVDRWGHRLPYASCDKTYRACYRASAERCLLQDISFYGCVELRGPLNVLREGFARLTSPQCGLGITARTFLSGRREGSVEIFEDGRYPHGALQRASFMWRPRREEEEEQADHTLWLWLHPSGAQAVINQLLSVFQLKSTRQQKLPLSKENMDVDKTEPVELSKETPPGKECSKKKPEPKPLRFWTKTKAFDLQPSYSNSDGTLHLVLLQRELNRFRLTGPRAQKVLLASLRPHQEVELQDQANYCQAALQLSSPAELLSNLVMGHLVVDPRLQRPKKRTKADAKVEQPPSAGDLLVNQPKSLPESPLWSKEARERLAKGIMSTHTYDQLRQQHAVVPGAPCAFEQQMQPLPIILIQRPGSQDSRYKRLAYGCGWDVIAPAGYGMILWLTLTMWGARPGGLRELDSVARESGAEIHLPDTLAGVQKAAASADELRARYFRMPPNKRTNYRKLAVVSPFTAPWKQLVRDWRASSTPASEGSSFYVLRHRQQLEEIAESIRRRSPLPQAAPENAIIQIQLQLLSRGHVKDNALICLPTAADHKQRWRQLKHNDQAPVHVEPPQPDLNEQLRKDLRQSHKLKLKRLRSRRVREKRRLQETASKRVHIRPANTVHLVRAQLQEMCRLWLPTDPAEMRDSVRRQCSRQVFGYVSTAGFSFTEALVCAVGYVTPGGLQQLIGELPEGKGNRKQPPLMCLVRDPDSRDYRWASFQVNLNVASPAF</sequence>
<dbReference type="HOGENOM" id="CLU_007205_1_1_1"/>
<feature type="region of interest" description="Disordered" evidence="4">
    <location>
        <begin position="278"/>
        <end position="313"/>
    </location>
</feature>
<evidence type="ECO:0000259" key="6">
    <source>
        <dbReference type="Pfam" id="PF08170"/>
    </source>
</evidence>